<evidence type="ECO:0000313" key="2">
    <source>
        <dbReference type="Proteomes" id="UP000282892"/>
    </source>
</evidence>
<proteinExistence type="predicted"/>
<accession>A0A3T0I1L8</accession>
<dbReference type="KEGG" id="nmk:CHR53_19385"/>
<dbReference type="AlphaFoldDB" id="A0A3T0I1L8"/>
<dbReference type="RefSeq" id="WP_066385261.1">
    <property type="nucleotide sequence ID" value="NZ_CP022572.1"/>
</dbReference>
<organism evidence="1 2">
    <name type="scientific">Neobacillus mesonae</name>
    <dbReference type="NCBI Taxonomy" id="1193713"/>
    <lineage>
        <taxon>Bacteria</taxon>
        <taxon>Bacillati</taxon>
        <taxon>Bacillota</taxon>
        <taxon>Bacilli</taxon>
        <taxon>Bacillales</taxon>
        <taxon>Bacillaceae</taxon>
        <taxon>Neobacillus</taxon>
    </lineage>
</organism>
<gene>
    <name evidence="1" type="ORF">CHR53_19385</name>
</gene>
<keyword evidence="2" id="KW-1185">Reference proteome</keyword>
<sequence length="439" mass="48567">MLKKLILVIMASVLFITGCQSIKGVDLNQMILNNSKVKSAESKTTVSLQLTVNKRKAKDKEFLKVVDLLNNAKLEVQTKLQNSSTASLSGNIVLRQGKIPFRMYMDKKKVVLLLDNASKPIVMKVDNSGAQDKWLQDLQTKLLSPIVKNLPNPTQISVKSATEKVHGETVKGYKVNATVNFSELPNLFIALLDNLAKDQKSLEELAAAVNELNKMTGDNSKVTAQELQEGLKQFKTEFTAGILPEMKNSGMLTKYNYLKTSILVDKKFYERKSSSTFNMTGIKDESGLTGIRIKVVNETWKINKKVTATKIRYGKYLSENASEAQFLNTLDKRRSVLYSVMTSFMYKQSAPVKGSQVKVTNNKRKADTVLVKGIKKGDVIKLYTASKGGKLLTGKQAAGTSTTLSVKQLGKKSGKVYVSIIRNGKAESARTAVKYKAEK</sequence>
<dbReference type="OrthoDB" id="2811497at2"/>
<dbReference type="STRING" id="1193713.GCA_001636315_00710"/>
<dbReference type="EMBL" id="CP022572">
    <property type="protein sequence ID" value="AZU63248.1"/>
    <property type="molecule type" value="Genomic_DNA"/>
</dbReference>
<name>A0A3T0I1L8_9BACI</name>
<dbReference type="PROSITE" id="PS51257">
    <property type="entry name" value="PROKAR_LIPOPROTEIN"/>
    <property type="match status" value="1"/>
</dbReference>
<reference evidence="1 2" key="1">
    <citation type="submission" date="2017-07" db="EMBL/GenBank/DDBJ databases">
        <title>The complete genome sequence of Bacillus mesonae strain H20-5, an efficient strain improving plant abiotic stress resistance.</title>
        <authorList>
            <person name="Kim S.Y."/>
            <person name="Song H."/>
            <person name="Sang M.K."/>
            <person name="Weon H.-Y."/>
            <person name="Song J."/>
        </authorList>
    </citation>
    <scope>NUCLEOTIDE SEQUENCE [LARGE SCALE GENOMIC DNA]</scope>
    <source>
        <strain evidence="1 2">H20-5</strain>
    </source>
</reference>
<protein>
    <submittedName>
        <fullName evidence="1">Uncharacterized protein</fullName>
    </submittedName>
</protein>
<evidence type="ECO:0000313" key="1">
    <source>
        <dbReference type="EMBL" id="AZU63248.1"/>
    </source>
</evidence>
<dbReference type="Proteomes" id="UP000282892">
    <property type="component" value="Chromosome"/>
</dbReference>